<evidence type="ECO:0000313" key="4">
    <source>
        <dbReference type="Proteomes" id="UP000321635"/>
    </source>
</evidence>
<feature type="signal peptide" evidence="2">
    <location>
        <begin position="1"/>
        <end position="20"/>
    </location>
</feature>
<proteinExistence type="predicted"/>
<name>A0A511XDC4_9PROT</name>
<feature type="region of interest" description="Disordered" evidence="1">
    <location>
        <begin position="109"/>
        <end position="160"/>
    </location>
</feature>
<accession>A0A511XDC4</accession>
<evidence type="ECO:0000256" key="2">
    <source>
        <dbReference type="SAM" id="SignalP"/>
    </source>
</evidence>
<feature type="compositionally biased region" description="Polar residues" evidence="1">
    <location>
        <begin position="115"/>
        <end position="130"/>
    </location>
</feature>
<sequence>MKNIFLVAAIISLPACTEQAAVNEHNKAYKECDRIQKNTPENYYSHAKCLNNADTIMATKAGYDQSVITSIKSSRNAIAKKLDSGAIEKNQAQAEFQKSVSETMDHAASDDANLGKQSAEITIGTSTNLSKRNDTAGDAGKVAATPGGGVAGEADQNGGS</sequence>
<dbReference type="STRING" id="1120919.GCA_000429165_02882"/>
<reference evidence="3 4" key="1">
    <citation type="submission" date="2019-07" db="EMBL/GenBank/DDBJ databases">
        <title>Whole genome shotgun sequence of Acetobacter nitrogenifigens NBRC 105050.</title>
        <authorList>
            <person name="Hosoyama A."/>
            <person name="Uohara A."/>
            <person name="Ohji S."/>
            <person name="Ichikawa N."/>
        </authorList>
    </citation>
    <scope>NUCLEOTIDE SEQUENCE [LARGE SCALE GENOMIC DNA]</scope>
    <source>
        <strain evidence="3 4">NBRC 105050</strain>
    </source>
</reference>
<dbReference type="EMBL" id="BJYF01000022">
    <property type="protein sequence ID" value="GEN60956.1"/>
    <property type="molecule type" value="Genomic_DNA"/>
</dbReference>
<dbReference type="RefSeq" id="WP_026398480.1">
    <property type="nucleotide sequence ID" value="NZ_AUBI01000013.1"/>
</dbReference>
<keyword evidence="4" id="KW-1185">Reference proteome</keyword>
<evidence type="ECO:0000313" key="3">
    <source>
        <dbReference type="EMBL" id="GEN60956.1"/>
    </source>
</evidence>
<comment type="caution">
    <text evidence="3">The sequence shown here is derived from an EMBL/GenBank/DDBJ whole genome shotgun (WGS) entry which is preliminary data.</text>
</comment>
<gene>
    <name evidence="3" type="ORF">ANI02nite_28400</name>
</gene>
<dbReference type="OrthoDB" id="9899769at2"/>
<keyword evidence="2" id="KW-0732">Signal</keyword>
<feature type="chain" id="PRO_5022140912" description="Lipoprotein" evidence="2">
    <location>
        <begin position="21"/>
        <end position="160"/>
    </location>
</feature>
<dbReference type="AlphaFoldDB" id="A0A511XDC4"/>
<organism evidence="3 4">
    <name type="scientific">Acetobacter nitrogenifigens DSM 23921 = NBRC 105050</name>
    <dbReference type="NCBI Taxonomy" id="1120919"/>
    <lineage>
        <taxon>Bacteria</taxon>
        <taxon>Pseudomonadati</taxon>
        <taxon>Pseudomonadota</taxon>
        <taxon>Alphaproteobacteria</taxon>
        <taxon>Acetobacterales</taxon>
        <taxon>Acetobacteraceae</taxon>
        <taxon>Acetobacter</taxon>
    </lineage>
</organism>
<evidence type="ECO:0008006" key="5">
    <source>
        <dbReference type="Google" id="ProtNLM"/>
    </source>
</evidence>
<dbReference type="Proteomes" id="UP000321635">
    <property type="component" value="Unassembled WGS sequence"/>
</dbReference>
<evidence type="ECO:0000256" key="1">
    <source>
        <dbReference type="SAM" id="MobiDB-lite"/>
    </source>
</evidence>
<protein>
    <recommendedName>
        <fullName evidence="5">Lipoprotein</fullName>
    </recommendedName>
</protein>